<feature type="compositionally biased region" description="Low complexity" evidence="1">
    <location>
        <begin position="261"/>
        <end position="272"/>
    </location>
</feature>
<gene>
    <name evidence="2" type="ORF">URODEC1_LOCUS59041</name>
</gene>
<keyword evidence="3" id="KW-1185">Reference proteome</keyword>
<reference evidence="2 3" key="2">
    <citation type="submission" date="2024-10" db="EMBL/GenBank/DDBJ databases">
        <authorList>
            <person name="Ryan C."/>
        </authorList>
    </citation>
    <scope>NUCLEOTIDE SEQUENCE [LARGE SCALE GENOMIC DNA]</scope>
</reference>
<evidence type="ECO:0000313" key="2">
    <source>
        <dbReference type="EMBL" id="CAL4987904.1"/>
    </source>
</evidence>
<accession>A0ABC9AZB7</accession>
<sequence>MLARIWVHLEGPPERIFTGYDIMRKLLLPSFLDIDVADALVRMMRNLVNETLARRPRAPGRHYVSPVWGVNIANGNSCMQSSYDTFMEPTPPYVIKRCTIVISLVCIEDAWSCYAFDLNCNNVAFMDPSCCHPVQESTVTQHMVTLKKMLPHVLYCMRRATGNKHLGRGTWTPRLLLGHGVPTKKQNTGIQALNCMRWYNKNNVCLPAIDSDASHSRMDFVYQLLSMDGNVAETNVIAESKLAELKVGNKARRGERGHGESSNSASLGSSNADEAPGRG</sequence>
<proteinExistence type="predicted"/>
<dbReference type="Proteomes" id="UP001497457">
    <property type="component" value="Chromosome 23rd"/>
</dbReference>
<evidence type="ECO:0000313" key="3">
    <source>
        <dbReference type="Proteomes" id="UP001497457"/>
    </source>
</evidence>
<evidence type="ECO:0000256" key="1">
    <source>
        <dbReference type="SAM" id="MobiDB-lite"/>
    </source>
</evidence>
<feature type="region of interest" description="Disordered" evidence="1">
    <location>
        <begin position="247"/>
        <end position="279"/>
    </location>
</feature>
<name>A0ABC9AZB7_9POAL</name>
<evidence type="ECO:0008006" key="4">
    <source>
        <dbReference type="Google" id="ProtNLM"/>
    </source>
</evidence>
<reference evidence="3" key="1">
    <citation type="submission" date="2024-06" db="EMBL/GenBank/DDBJ databases">
        <authorList>
            <person name="Ryan C."/>
        </authorList>
    </citation>
    <scope>NUCLEOTIDE SEQUENCE [LARGE SCALE GENOMIC DNA]</scope>
</reference>
<dbReference type="AlphaFoldDB" id="A0ABC9AZB7"/>
<protein>
    <recommendedName>
        <fullName evidence="4">DUF4283 domain-containing protein</fullName>
    </recommendedName>
</protein>
<organism evidence="2 3">
    <name type="scientific">Urochloa decumbens</name>
    <dbReference type="NCBI Taxonomy" id="240449"/>
    <lineage>
        <taxon>Eukaryota</taxon>
        <taxon>Viridiplantae</taxon>
        <taxon>Streptophyta</taxon>
        <taxon>Embryophyta</taxon>
        <taxon>Tracheophyta</taxon>
        <taxon>Spermatophyta</taxon>
        <taxon>Magnoliopsida</taxon>
        <taxon>Liliopsida</taxon>
        <taxon>Poales</taxon>
        <taxon>Poaceae</taxon>
        <taxon>PACMAD clade</taxon>
        <taxon>Panicoideae</taxon>
        <taxon>Panicodae</taxon>
        <taxon>Paniceae</taxon>
        <taxon>Melinidinae</taxon>
        <taxon>Urochloa</taxon>
    </lineage>
</organism>
<dbReference type="EMBL" id="OZ075133">
    <property type="protein sequence ID" value="CAL4987904.1"/>
    <property type="molecule type" value="Genomic_DNA"/>
</dbReference>